<dbReference type="Proteomes" id="UP000683000">
    <property type="component" value="Unassembled WGS sequence"/>
</dbReference>
<reference evidence="1" key="1">
    <citation type="submission" date="2021-03" db="EMBL/GenBank/DDBJ databases">
        <title>Evolutionary innovations through gain and loss of genes in the ectomycorrhizal Boletales.</title>
        <authorList>
            <person name="Wu G."/>
            <person name="Miyauchi S."/>
            <person name="Morin E."/>
            <person name="Yang Z.-L."/>
            <person name="Xu J."/>
            <person name="Martin F.M."/>
        </authorList>
    </citation>
    <scope>NUCLEOTIDE SEQUENCE</scope>
    <source>
        <strain evidence="1">BR01</strain>
    </source>
</reference>
<protein>
    <submittedName>
        <fullName evidence="1">Uncharacterized protein</fullName>
    </submittedName>
</protein>
<comment type="caution">
    <text evidence="1">The sequence shown here is derived from an EMBL/GenBank/DDBJ whole genome shotgun (WGS) entry which is preliminary data.</text>
</comment>
<evidence type="ECO:0000313" key="1">
    <source>
        <dbReference type="EMBL" id="KAG6374518.1"/>
    </source>
</evidence>
<accession>A0A8I2YP02</accession>
<name>A0A8I2YP02_9AGAM</name>
<sequence length="253" mass="28373">MPPTPERDYSVIFYHTLSTGADQNFLPSDLGTYVPERYVQRVLNILNNPEGATDEAWRAILASLPRLLAPRSGCYITSANAYSCMNSSFLVPMLIIGEKITALSPFADRATEAYHFMLDCQEPCSAFALACLLCSICKLGQRAAHGLPLTIVELSWMMTPVQTFGSIVCRSAFDSQQNALWDLFVNKRRVSIENNEFLAAVTHPRDMHLLEEANLISTLSLIEYVINSTRGELQLMNFSALWVRFEKVIVHLC</sequence>
<dbReference type="AlphaFoldDB" id="A0A8I2YP02"/>
<keyword evidence="2" id="KW-1185">Reference proteome</keyword>
<organism evidence="1 2">
    <name type="scientific">Boletus reticuloceps</name>
    <dbReference type="NCBI Taxonomy" id="495285"/>
    <lineage>
        <taxon>Eukaryota</taxon>
        <taxon>Fungi</taxon>
        <taxon>Dikarya</taxon>
        <taxon>Basidiomycota</taxon>
        <taxon>Agaricomycotina</taxon>
        <taxon>Agaricomycetes</taxon>
        <taxon>Agaricomycetidae</taxon>
        <taxon>Boletales</taxon>
        <taxon>Boletineae</taxon>
        <taxon>Boletaceae</taxon>
        <taxon>Boletoideae</taxon>
        <taxon>Boletus</taxon>
    </lineage>
</organism>
<dbReference type="EMBL" id="JAGFBS010000018">
    <property type="protein sequence ID" value="KAG6374518.1"/>
    <property type="molecule type" value="Genomic_DNA"/>
</dbReference>
<evidence type="ECO:0000313" key="2">
    <source>
        <dbReference type="Proteomes" id="UP000683000"/>
    </source>
</evidence>
<gene>
    <name evidence="1" type="ORF">JVT61DRAFT_4565</name>
</gene>
<proteinExistence type="predicted"/>